<dbReference type="GO" id="GO:0005802">
    <property type="term" value="C:trans-Golgi network"/>
    <property type="evidence" value="ECO:0007669"/>
    <property type="project" value="TreeGrafter"/>
</dbReference>
<comment type="similarity">
    <text evidence="1">Belongs to the synaptobrevin family.</text>
</comment>
<dbReference type="PROSITE" id="PS50892">
    <property type="entry name" value="V_SNARE"/>
    <property type="match status" value="1"/>
</dbReference>
<feature type="domain" description="V-SNARE coiled-coil homology" evidence="5">
    <location>
        <begin position="230"/>
        <end position="307"/>
    </location>
</feature>
<keyword evidence="7" id="KW-1185">Reference proteome</keyword>
<dbReference type="SUPFAM" id="SSF58038">
    <property type="entry name" value="SNARE fusion complex"/>
    <property type="match status" value="1"/>
</dbReference>
<dbReference type="InterPro" id="IPR042887">
    <property type="entry name" value="VAMP4"/>
</dbReference>
<organism evidence="6 7">
    <name type="scientific">Gambusia affinis</name>
    <name type="common">Western mosquitofish</name>
    <name type="synonym">Heterandria affinis</name>
    <dbReference type="NCBI Taxonomy" id="33528"/>
    <lineage>
        <taxon>Eukaryota</taxon>
        <taxon>Metazoa</taxon>
        <taxon>Chordata</taxon>
        <taxon>Craniata</taxon>
        <taxon>Vertebrata</taxon>
        <taxon>Euteleostomi</taxon>
        <taxon>Actinopterygii</taxon>
        <taxon>Neopterygii</taxon>
        <taxon>Teleostei</taxon>
        <taxon>Neoteleostei</taxon>
        <taxon>Acanthomorphata</taxon>
        <taxon>Ovalentaria</taxon>
        <taxon>Atherinomorphae</taxon>
        <taxon>Cyprinodontiformes</taxon>
        <taxon>Poeciliidae</taxon>
        <taxon>Poeciliinae</taxon>
        <taxon>Gambusia</taxon>
    </lineage>
</organism>
<sequence length="387" mass="43931">MLTVFLASSLNLDTHCVPFSIQALLHSDRDTSAFGSWLLSFVAARDVLKVVPGCVLVGHLALELQQLHDQALVGVGVGEHFLVVWDLPQLANVGDVVGDDSRQSSAKQRAKLRRAHFCCGVLLPPKGEEDVERQTSVPCFSSPLLSWLGKGCYVARWQNLKLLLRQREPERQEQPEDNMPPKFKRHLNDDEVTGSVRSERRNLLEEDSDEEEDFFLRGPTGPRFGPQNDKMKHVQSQVDEVIDVMQENISKVIERGERLDDLQDKSGESQRHTFCHIPLLVFAQSLSDHASAFSSRAKQLHRRMWWRDTKMKMIIALVVVALLLIIIMTDEDEVDRSSSSPPPPLADLHHLIWHSPGRCPNHLQSSPLHPQFRSYSHVLIRDQFCSM</sequence>
<evidence type="ECO:0000313" key="6">
    <source>
        <dbReference type="EMBL" id="PWA20779.1"/>
    </source>
</evidence>
<name>A0A315VCW1_GAMAF</name>
<feature type="region of interest" description="Disordered" evidence="4">
    <location>
        <begin position="168"/>
        <end position="231"/>
    </location>
</feature>
<dbReference type="Pfam" id="PF00957">
    <property type="entry name" value="Synaptobrevin"/>
    <property type="match status" value="2"/>
</dbReference>
<dbReference type="PRINTS" id="PR00219">
    <property type="entry name" value="SYNAPTOBREVN"/>
</dbReference>
<dbReference type="CDD" id="cd15869">
    <property type="entry name" value="R-SNARE_VAMP4"/>
    <property type="match status" value="1"/>
</dbReference>
<evidence type="ECO:0000256" key="4">
    <source>
        <dbReference type="SAM" id="MobiDB-lite"/>
    </source>
</evidence>
<dbReference type="EMBL" id="NHOQ01001926">
    <property type="protein sequence ID" value="PWA20779.1"/>
    <property type="molecule type" value="Genomic_DNA"/>
</dbReference>
<dbReference type="InterPro" id="IPR001388">
    <property type="entry name" value="Synaptobrevin-like"/>
</dbReference>
<keyword evidence="3" id="KW-0175">Coiled coil</keyword>
<dbReference type="InterPro" id="IPR042855">
    <property type="entry name" value="V_SNARE_CC"/>
</dbReference>
<evidence type="ECO:0000256" key="2">
    <source>
        <dbReference type="ARBA" id="ARBA00046280"/>
    </source>
</evidence>
<evidence type="ECO:0000259" key="5">
    <source>
        <dbReference type="PROSITE" id="PS50892"/>
    </source>
</evidence>
<evidence type="ECO:0000256" key="3">
    <source>
        <dbReference type="PROSITE-ProRule" id="PRU00290"/>
    </source>
</evidence>
<evidence type="ECO:0000256" key="1">
    <source>
        <dbReference type="ARBA" id="ARBA00008025"/>
    </source>
</evidence>
<dbReference type="GO" id="GO:0035493">
    <property type="term" value="P:SNARE complex assembly"/>
    <property type="evidence" value="ECO:0007669"/>
    <property type="project" value="TreeGrafter"/>
</dbReference>
<accession>A0A315VCW1</accession>
<dbReference type="PANTHER" id="PTHR46897:SF1">
    <property type="entry name" value="VESICLE-ASSOCIATED MEMBRANE PROTEIN 4"/>
    <property type="match status" value="1"/>
</dbReference>
<comment type="subcellular location">
    <subcellularLocation>
        <location evidence="2">Endomembrane system</location>
        <topology evidence="2">Single-pass type IV membrane protein</topology>
    </subcellularLocation>
</comment>
<dbReference type="Proteomes" id="UP000250572">
    <property type="component" value="Unassembled WGS sequence"/>
</dbReference>
<dbReference type="STRING" id="33528.ENSGAFP00000010085"/>
<dbReference type="AlphaFoldDB" id="A0A315VCW1"/>
<dbReference type="GO" id="GO:0090161">
    <property type="term" value="P:Golgi ribbon formation"/>
    <property type="evidence" value="ECO:0007669"/>
    <property type="project" value="InterPro"/>
</dbReference>
<protein>
    <recommendedName>
        <fullName evidence="5">V-SNARE coiled-coil homology domain-containing protein</fullName>
    </recommendedName>
</protein>
<feature type="non-terminal residue" evidence="6">
    <location>
        <position position="387"/>
    </location>
</feature>
<evidence type="ECO:0000313" key="7">
    <source>
        <dbReference type="Proteomes" id="UP000250572"/>
    </source>
</evidence>
<dbReference type="PANTHER" id="PTHR46897">
    <property type="entry name" value="VESICLE-ASSOCIATED MEMBRANE PROTEIN 4"/>
    <property type="match status" value="1"/>
</dbReference>
<proteinExistence type="inferred from homology"/>
<dbReference type="Gene3D" id="1.20.5.110">
    <property type="match status" value="1"/>
</dbReference>
<dbReference type="GO" id="GO:0031201">
    <property type="term" value="C:SNARE complex"/>
    <property type="evidence" value="ECO:0007669"/>
    <property type="project" value="TreeGrafter"/>
</dbReference>
<reference evidence="6 7" key="1">
    <citation type="journal article" date="2018" name="G3 (Bethesda)">
        <title>A High-Quality Reference Genome for the Invasive Mosquitofish Gambusia affinis Using a Chicago Library.</title>
        <authorList>
            <person name="Hoffberg S.L."/>
            <person name="Troendle N.J."/>
            <person name="Glenn T.C."/>
            <person name="Mahmud O."/>
            <person name="Louha S."/>
            <person name="Chalopin D."/>
            <person name="Bennetzen J.L."/>
            <person name="Mauricio R."/>
        </authorList>
    </citation>
    <scope>NUCLEOTIDE SEQUENCE [LARGE SCALE GENOMIC DNA]</scope>
    <source>
        <strain evidence="6">NE01/NJP1002.9</strain>
        <tissue evidence="6">Muscle</tissue>
    </source>
</reference>
<comment type="caution">
    <text evidence="6">The sequence shown here is derived from an EMBL/GenBank/DDBJ whole genome shotgun (WGS) entry which is preliminary data.</text>
</comment>
<gene>
    <name evidence="6" type="ORF">CCH79_00007384</name>
</gene>